<dbReference type="InterPro" id="IPR016181">
    <property type="entry name" value="Acyl_CoA_acyltransferase"/>
</dbReference>
<protein>
    <submittedName>
        <fullName evidence="2">GNAT family N-acetyltransferase</fullName>
    </submittedName>
</protein>
<keyword evidence="2" id="KW-0808">Transferase</keyword>
<dbReference type="RefSeq" id="WP_017826900.1">
    <property type="nucleotide sequence ID" value="NZ_JACBBZ010000002.1"/>
</dbReference>
<feature type="domain" description="N-acetyltransferase" evidence="1">
    <location>
        <begin position="1"/>
        <end position="167"/>
    </location>
</feature>
<accession>A0A0C2NSG9</accession>
<proteinExistence type="predicted"/>
<comment type="caution">
    <text evidence="2">The sequence shown here is derived from an EMBL/GenBank/DDBJ whole genome shotgun (WGS) entry which is preliminary data.</text>
</comment>
<dbReference type="PROSITE" id="PS51186">
    <property type="entry name" value="GNAT"/>
    <property type="match status" value="1"/>
</dbReference>
<dbReference type="AlphaFoldDB" id="A0A0C2NSG9"/>
<evidence type="ECO:0000313" key="2">
    <source>
        <dbReference type="EMBL" id="NFF87396.1"/>
    </source>
</evidence>
<reference evidence="4 5" key="1">
    <citation type="submission" date="2019-04" db="EMBL/GenBank/DDBJ databases">
        <title>Genome sequencing of Clostridium botulinum Groups I-IV and Clostridium butyricum.</title>
        <authorList>
            <person name="Brunt J."/>
            <person name="Van Vliet A.H.M."/>
            <person name="Stringer S.C."/>
            <person name="Carter A.T."/>
            <person name="Peck M.W."/>
        </authorList>
    </citation>
    <scope>NUCLEOTIDE SEQUENCE [LARGE SCALE GENOMIC DNA]</scope>
    <source>
        <strain evidence="2 5">1605</strain>
        <strain evidence="3 4">CB-K-33E</strain>
    </source>
</reference>
<gene>
    <name evidence="2" type="ORF">FC774_05840</name>
    <name evidence="3" type="ORF">FDB51_05850</name>
</gene>
<dbReference type="EMBL" id="SWOV01000011">
    <property type="protein sequence ID" value="NFF87396.1"/>
    <property type="molecule type" value="Genomic_DNA"/>
</dbReference>
<dbReference type="EMBL" id="SWVK01000006">
    <property type="protein sequence ID" value="NFN34667.1"/>
    <property type="molecule type" value="Genomic_DNA"/>
</dbReference>
<evidence type="ECO:0000313" key="3">
    <source>
        <dbReference type="EMBL" id="NFN34667.1"/>
    </source>
</evidence>
<name>A0A0C2NSG9_CLOBO</name>
<evidence type="ECO:0000313" key="4">
    <source>
        <dbReference type="Proteomes" id="UP000473681"/>
    </source>
</evidence>
<dbReference type="Gene3D" id="3.40.630.30">
    <property type="match status" value="1"/>
</dbReference>
<organism evidence="2 5">
    <name type="scientific">Clostridium botulinum</name>
    <dbReference type="NCBI Taxonomy" id="1491"/>
    <lineage>
        <taxon>Bacteria</taxon>
        <taxon>Bacillati</taxon>
        <taxon>Bacillota</taxon>
        <taxon>Clostridia</taxon>
        <taxon>Eubacteriales</taxon>
        <taxon>Clostridiaceae</taxon>
        <taxon>Clostridium</taxon>
    </lineage>
</organism>
<dbReference type="CDD" id="cd04301">
    <property type="entry name" value="NAT_SF"/>
    <property type="match status" value="1"/>
</dbReference>
<dbReference type="Proteomes" id="UP000476820">
    <property type="component" value="Unassembled WGS sequence"/>
</dbReference>
<dbReference type="GO" id="GO:0016747">
    <property type="term" value="F:acyltransferase activity, transferring groups other than amino-acyl groups"/>
    <property type="evidence" value="ECO:0007669"/>
    <property type="project" value="InterPro"/>
</dbReference>
<dbReference type="InterPro" id="IPR000182">
    <property type="entry name" value="GNAT_dom"/>
</dbReference>
<evidence type="ECO:0000259" key="1">
    <source>
        <dbReference type="PROSITE" id="PS51186"/>
    </source>
</evidence>
<dbReference type="Pfam" id="PF00583">
    <property type="entry name" value="Acetyltransf_1"/>
    <property type="match status" value="1"/>
</dbReference>
<dbReference type="OrthoDB" id="9796381at2"/>
<sequence length="167" mass="19541">MEFKKSTEEDISNIMRIINEAQIYFKEQKINQWQNDYPNIETIKEDIKNDYSYVFLMDKQIVATVALSFDGEKTYDIIYDGKWISNNKYAVIHRMAVNNSCKGNGIASKILENTEKICLEKGVHSIKIDTHVENKAMQNLLKKNNFHYCGIIYLEDNSKRVAFEKII</sequence>
<evidence type="ECO:0000313" key="5">
    <source>
        <dbReference type="Proteomes" id="UP000476820"/>
    </source>
</evidence>
<dbReference type="Proteomes" id="UP000473681">
    <property type="component" value="Unassembled WGS sequence"/>
</dbReference>
<dbReference type="SUPFAM" id="SSF55729">
    <property type="entry name" value="Acyl-CoA N-acyltransferases (Nat)"/>
    <property type="match status" value="1"/>
</dbReference>